<feature type="transmembrane region" description="Helical" evidence="1">
    <location>
        <begin position="58"/>
        <end position="80"/>
    </location>
</feature>
<evidence type="ECO:0000256" key="1">
    <source>
        <dbReference type="SAM" id="Phobius"/>
    </source>
</evidence>
<proteinExistence type="predicted"/>
<evidence type="ECO:0000313" key="2">
    <source>
        <dbReference type="EMBL" id="MCX2982109.1"/>
    </source>
</evidence>
<evidence type="ECO:0008006" key="4">
    <source>
        <dbReference type="Google" id="ProtNLM"/>
    </source>
</evidence>
<reference evidence="2" key="1">
    <citation type="submission" date="2019-02" db="EMBL/GenBank/DDBJ databases">
        <authorList>
            <person name="Li S.-H."/>
        </authorList>
    </citation>
    <scope>NUCLEOTIDE SEQUENCE</scope>
    <source>
        <strain evidence="2">IMCC14734</strain>
    </source>
</reference>
<feature type="transmembrane region" description="Helical" evidence="1">
    <location>
        <begin position="16"/>
        <end position="37"/>
    </location>
</feature>
<feature type="transmembrane region" description="Helical" evidence="1">
    <location>
        <begin position="86"/>
        <end position="106"/>
    </location>
</feature>
<evidence type="ECO:0000313" key="3">
    <source>
        <dbReference type="Proteomes" id="UP001143362"/>
    </source>
</evidence>
<comment type="caution">
    <text evidence="2">The sequence shown here is derived from an EMBL/GenBank/DDBJ whole genome shotgun (WGS) entry which is preliminary data.</text>
</comment>
<dbReference type="Proteomes" id="UP001143362">
    <property type="component" value="Unassembled WGS sequence"/>
</dbReference>
<keyword evidence="1" id="KW-0472">Membrane</keyword>
<dbReference type="RefSeq" id="WP_279246139.1">
    <property type="nucleotide sequence ID" value="NZ_SHNN01000003.1"/>
</dbReference>
<feature type="transmembrane region" description="Helical" evidence="1">
    <location>
        <begin position="113"/>
        <end position="129"/>
    </location>
</feature>
<keyword evidence="1" id="KW-0812">Transmembrane</keyword>
<protein>
    <recommendedName>
        <fullName evidence="4">Oligosaccharide repeat unit polymerase</fullName>
    </recommendedName>
</protein>
<gene>
    <name evidence="2" type="ORF">EYC98_14705</name>
</gene>
<feature type="transmembrane region" description="Helical" evidence="1">
    <location>
        <begin position="135"/>
        <end position="150"/>
    </location>
</feature>
<name>A0ABT3TL15_9GAMM</name>
<accession>A0ABT3TL15</accession>
<feature type="transmembrane region" description="Helical" evidence="1">
    <location>
        <begin position="308"/>
        <end position="331"/>
    </location>
</feature>
<keyword evidence="1" id="KW-1133">Transmembrane helix</keyword>
<feature type="transmembrane region" description="Helical" evidence="1">
    <location>
        <begin position="162"/>
        <end position="180"/>
    </location>
</feature>
<dbReference type="EMBL" id="SHNN01000003">
    <property type="protein sequence ID" value="MCX2982109.1"/>
    <property type="molecule type" value="Genomic_DNA"/>
</dbReference>
<feature type="transmembrane region" description="Helical" evidence="1">
    <location>
        <begin position="278"/>
        <end position="301"/>
    </location>
</feature>
<feature type="transmembrane region" description="Helical" evidence="1">
    <location>
        <begin position="337"/>
        <end position="356"/>
    </location>
</feature>
<keyword evidence="3" id="KW-1185">Reference proteome</keyword>
<organism evidence="2 3">
    <name type="scientific">Candidatus Litorirhabdus singularis</name>
    <dbReference type="NCBI Taxonomy" id="2518993"/>
    <lineage>
        <taxon>Bacteria</taxon>
        <taxon>Pseudomonadati</taxon>
        <taxon>Pseudomonadota</taxon>
        <taxon>Gammaproteobacteria</taxon>
        <taxon>Cellvibrionales</taxon>
        <taxon>Halieaceae</taxon>
        <taxon>Candidatus Litorirhabdus</taxon>
    </lineage>
</organism>
<sequence>MKYLGEARYAEFDVGLLYRLFGLSVICASIFIILKLYAKNWILFYLKSKDIHQSVERLFTPLMYCIFGVTTFFMITGSILGDSLLSAAQITLILSGYFISLYYFALFGTQQKALRNELLFVCAGLAITYYSGQRFALLLSILILVFARISRIQSDKKRKSMVLLSMLMAPLALMMTLGPLTEMTKTRYGGVNMFYEIQRTDFADFVAAASTADYKENVFTGLYTSVLWAIPGGLIDKEKLDWSMEPFFKKNHWRSSDYREGHKSSNIDYGDSMFSSGAMVGGFIGALLFPLAWYAVFIIILGRFRNTLLLSFYLASVPSMWNIEIAFWTIVPTLRNWVVVSLILFVIIQSIIWLRLRRRRNFQRRLIKNLGTFQYTNR</sequence>